<dbReference type="PANTHER" id="PTHR43685:SF11">
    <property type="entry name" value="GLYCOSYLTRANSFERASE TAGX-RELATED"/>
    <property type="match status" value="1"/>
</dbReference>
<dbReference type="SUPFAM" id="SSF53448">
    <property type="entry name" value="Nucleotide-diphospho-sugar transferases"/>
    <property type="match status" value="1"/>
</dbReference>
<name>A0A934RE17_9BACT</name>
<dbReference type="Gene3D" id="3.90.550.10">
    <property type="entry name" value="Spore Coat Polysaccharide Biosynthesis Protein SpsA, Chain A"/>
    <property type="match status" value="1"/>
</dbReference>
<dbReference type="InterPro" id="IPR050834">
    <property type="entry name" value="Glycosyltransf_2"/>
</dbReference>
<dbReference type="PANTHER" id="PTHR43685">
    <property type="entry name" value="GLYCOSYLTRANSFERASE"/>
    <property type="match status" value="1"/>
</dbReference>
<protein>
    <submittedName>
        <fullName evidence="2">Glycosyltransferase</fullName>
    </submittedName>
</protein>
<gene>
    <name evidence="2" type="ORF">JIN81_12445</name>
</gene>
<dbReference type="EMBL" id="JAENII010000009">
    <property type="protein sequence ID" value="MBK1827832.1"/>
    <property type="molecule type" value="Genomic_DNA"/>
</dbReference>
<dbReference type="Proteomes" id="UP000658278">
    <property type="component" value="Unassembled WGS sequence"/>
</dbReference>
<dbReference type="CDD" id="cd06433">
    <property type="entry name" value="GT_2_WfgS_like"/>
    <property type="match status" value="1"/>
</dbReference>
<evidence type="ECO:0000259" key="1">
    <source>
        <dbReference type="Pfam" id="PF00535"/>
    </source>
</evidence>
<accession>A0A934RE17</accession>
<keyword evidence="3" id="KW-1185">Reference proteome</keyword>
<sequence length="266" mass="29908">MHFSIVTPSLNHGQFLEDCLSSVASQRDVSLEHLVLDGGSSDESEEIAARFPGVEWLCEPDRGISHAINKGFGRAKGDWVMWLNADDRLKDGVLAELLGFLASSSADVCYGDWDFIDASGRHLRSVSAARWSNFAHIHHECLIGSTAAFLRRSSVIDAGFRLREDFRYVMDGEFYARLANAGLELRHVPVKVADFRMHGDNASQRHLGRTREMDRIMAAERQHVESRAIRRAYGVSLFQDPYLNGLMDGILWVVARVWKGVLKLVH</sequence>
<proteinExistence type="predicted"/>
<dbReference type="RefSeq" id="WP_200280009.1">
    <property type="nucleotide sequence ID" value="NZ_JAENII010000009.1"/>
</dbReference>
<dbReference type="AlphaFoldDB" id="A0A934RE17"/>
<feature type="domain" description="Glycosyltransferase 2-like" evidence="1">
    <location>
        <begin position="4"/>
        <end position="137"/>
    </location>
</feature>
<reference evidence="2" key="1">
    <citation type="submission" date="2021-01" db="EMBL/GenBank/DDBJ databases">
        <title>Modified the classification status of verrucomicrobia.</title>
        <authorList>
            <person name="Feng X."/>
        </authorList>
    </citation>
    <scope>NUCLEOTIDE SEQUENCE</scope>
    <source>
        <strain evidence="2">KCTC 22201</strain>
    </source>
</reference>
<evidence type="ECO:0000313" key="2">
    <source>
        <dbReference type="EMBL" id="MBK1827832.1"/>
    </source>
</evidence>
<dbReference type="InterPro" id="IPR001173">
    <property type="entry name" value="Glyco_trans_2-like"/>
</dbReference>
<comment type="caution">
    <text evidence="2">The sequence shown here is derived from an EMBL/GenBank/DDBJ whole genome shotgun (WGS) entry which is preliminary data.</text>
</comment>
<dbReference type="InterPro" id="IPR029044">
    <property type="entry name" value="Nucleotide-diphossugar_trans"/>
</dbReference>
<dbReference type="Pfam" id="PF00535">
    <property type="entry name" value="Glycos_transf_2"/>
    <property type="match status" value="1"/>
</dbReference>
<organism evidence="2 3">
    <name type="scientific">Haloferula rosea</name>
    <dbReference type="NCBI Taxonomy" id="490093"/>
    <lineage>
        <taxon>Bacteria</taxon>
        <taxon>Pseudomonadati</taxon>
        <taxon>Verrucomicrobiota</taxon>
        <taxon>Verrucomicrobiia</taxon>
        <taxon>Verrucomicrobiales</taxon>
        <taxon>Verrucomicrobiaceae</taxon>
        <taxon>Haloferula</taxon>
    </lineage>
</organism>
<evidence type="ECO:0000313" key="3">
    <source>
        <dbReference type="Proteomes" id="UP000658278"/>
    </source>
</evidence>